<dbReference type="UniPathway" id="UPA00079">
    <property type="reaction ID" value="UER00169"/>
</dbReference>
<comment type="pathway">
    <text evidence="5">Quinol/quinone metabolism; menaquinone biosynthesis; menaquinol from 1,4-dihydroxy-2-naphthoate: step 2/2.</text>
</comment>
<comment type="similarity">
    <text evidence="5">Belongs to the class I-like SAM-binding methyltransferase superfamily. MenG/UbiE family.</text>
</comment>
<dbReference type="UniPathway" id="UPA00232"/>
<proteinExistence type="inferred from homology"/>
<dbReference type="InterPro" id="IPR023576">
    <property type="entry name" value="UbiE/COQ5_MeTrFase_CS"/>
</dbReference>
<feature type="binding site" evidence="5">
    <location>
        <begin position="108"/>
        <end position="109"/>
    </location>
    <ligand>
        <name>S-adenosyl-L-methionine</name>
        <dbReference type="ChEBI" id="CHEBI:59789"/>
    </ligand>
</feature>
<dbReference type="InterPro" id="IPR004033">
    <property type="entry name" value="UbiE/COQ5_MeTrFase"/>
</dbReference>
<keyword evidence="4 5" id="KW-0949">S-adenosyl-L-methionine</keyword>
<feature type="binding site" evidence="5">
    <location>
        <position position="80"/>
    </location>
    <ligand>
        <name>S-adenosyl-L-methionine</name>
        <dbReference type="ChEBI" id="CHEBI:59789"/>
    </ligand>
</feature>
<dbReference type="PANTHER" id="PTHR43591:SF24">
    <property type="entry name" value="2-METHOXY-6-POLYPRENYL-1,4-BENZOQUINOL METHYLASE, MITOCHONDRIAL"/>
    <property type="match status" value="1"/>
</dbReference>
<dbReference type="Pfam" id="PF01209">
    <property type="entry name" value="Ubie_methyltran"/>
    <property type="match status" value="1"/>
</dbReference>
<dbReference type="SUPFAM" id="SSF53335">
    <property type="entry name" value="S-adenosyl-L-methionine-dependent methyltransferases"/>
    <property type="match status" value="1"/>
</dbReference>
<dbReference type="InterPro" id="IPR029063">
    <property type="entry name" value="SAM-dependent_MTases_sf"/>
</dbReference>
<evidence type="ECO:0000313" key="6">
    <source>
        <dbReference type="EMBL" id="HGS05721.1"/>
    </source>
</evidence>
<evidence type="ECO:0000256" key="5">
    <source>
        <dbReference type="HAMAP-Rule" id="MF_01813"/>
    </source>
</evidence>
<dbReference type="GO" id="GO:0009234">
    <property type="term" value="P:menaquinone biosynthetic process"/>
    <property type="evidence" value="ECO:0007669"/>
    <property type="project" value="UniProtKB-UniRule"/>
</dbReference>
<accession>A0A7V4G9B7</accession>
<dbReference type="CDD" id="cd02440">
    <property type="entry name" value="AdoMet_MTases"/>
    <property type="match status" value="1"/>
</dbReference>
<dbReference type="GO" id="GO:0043770">
    <property type="term" value="F:demethylmenaquinone methyltransferase activity"/>
    <property type="evidence" value="ECO:0007669"/>
    <property type="project" value="UniProtKB-UniRule"/>
</dbReference>
<evidence type="ECO:0000256" key="3">
    <source>
        <dbReference type="ARBA" id="ARBA00022679"/>
    </source>
</evidence>
<feature type="binding site" evidence="5">
    <location>
        <position position="59"/>
    </location>
    <ligand>
        <name>S-adenosyl-L-methionine</name>
        <dbReference type="ChEBI" id="CHEBI:59789"/>
    </ligand>
</feature>
<dbReference type="EMBL" id="DSXI01000493">
    <property type="protein sequence ID" value="HGS05721.1"/>
    <property type="molecule type" value="Genomic_DNA"/>
</dbReference>
<dbReference type="PROSITE" id="PS51608">
    <property type="entry name" value="SAM_MT_UBIE"/>
    <property type="match status" value="1"/>
</dbReference>
<organism evidence="6">
    <name type="scientific">Desulfobacca acetoxidans</name>
    <dbReference type="NCBI Taxonomy" id="60893"/>
    <lineage>
        <taxon>Bacteria</taxon>
        <taxon>Pseudomonadati</taxon>
        <taxon>Thermodesulfobacteriota</taxon>
        <taxon>Desulfobaccia</taxon>
        <taxon>Desulfobaccales</taxon>
        <taxon>Desulfobaccaceae</taxon>
        <taxon>Desulfobacca</taxon>
    </lineage>
</organism>
<keyword evidence="2 5" id="KW-0489">Methyltransferase</keyword>
<name>A0A7V4G9B7_9BACT</name>
<dbReference type="NCBIfam" id="TIGR01934">
    <property type="entry name" value="MenG_MenH_UbiE"/>
    <property type="match status" value="1"/>
</dbReference>
<sequence>MTRTAKTLEVKRHFDAVARRYDLMNTILSFGLHHLWKRRTIRLLGLKPGERVLDLCGGTGDLARLAAAQVGPEGRVLVYDLNRAMMAVGRPKAARRGLADRIHWVEGDAECLALPDAGVDAVVVGFGVRNLAHLEAGLGEMRRVLKPGGRLAVLEFSRPTPPLFRRLYDLYSFCLMPRLGQLLAGSREAYTYLITSIREFPLPETLSRLILDAGFTSVTYHPLTYGIAVIHLARA</sequence>
<protein>
    <recommendedName>
        <fullName evidence="5">Demethylmenaquinone methyltransferase</fullName>
        <ecNumber evidence="5">2.1.1.163</ecNumber>
    </recommendedName>
</protein>
<dbReference type="Gene3D" id="3.40.50.150">
    <property type="entry name" value="Vaccinia Virus protein VP39"/>
    <property type="match status" value="1"/>
</dbReference>
<evidence type="ECO:0000256" key="1">
    <source>
        <dbReference type="ARBA" id="ARBA00022428"/>
    </source>
</evidence>
<dbReference type="PROSITE" id="PS01183">
    <property type="entry name" value="UBIE_1"/>
    <property type="match status" value="1"/>
</dbReference>
<dbReference type="HAMAP" id="MF_01813">
    <property type="entry name" value="MenG_UbiE_methyltr"/>
    <property type="match status" value="1"/>
</dbReference>
<comment type="caution">
    <text evidence="5">Lacks conserved residue(s) required for the propagation of feature annotation.</text>
</comment>
<dbReference type="GO" id="GO:0032259">
    <property type="term" value="P:methylation"/>
    <property type="evidence" value="ECO:0007669"/>
    <property type="project" value="UniProtKB-KW"/>
</dbReference>
<gene>
    <name evidence="6" type="primary">ubiE</name>
    <name evidence="5" type="synonym">menG</name>
    <name evidence="6" type="ORF">ENT08_08320</name>
</gene>
<comment type="caution">
    <text evidence="6">The sequence shown here is derived from an EMBL/GenBank/DDBJ whole genome shotgun (WGS) entry which is preliminary data.</text>
</comment>
<comment type="function">
    <text evidence="5">Methyltransferase required for the conversion of demethylmenaquinol (DMKH2) to menaquinol (MKH2).</text>
</comment>
<evidence type="ECO:0000256" key="4">
    <source>
        <dbReference type="ARBA" id="ARBA00022691"/>
    </source>
</evidence>
<comment type="catalytic activity">
    <reaction evidence="5">
        <text>a 2-demethylmenaquinol + S-adenosyl-L-methionine = a menaquinol + S-adenosyl-L-homocysteine + H(+)</text>
        <dbReference type="Rhea" id="RHEA:42640"/>
        <dbReference type="Rhea" id="RHEA-COMP:9539"/>
        <dbReference type="Rhea" id="RHEA-COMP:9563"/>
        <dbReference type="ChEBI" id="CHEBI:15378"/>
        <dbReference type="ChEBI" id="CHEBI:18151"/>
        <dbReference type="ChEBI" id="CHEBI:55437"/>
        <dbReference type="ChEBI" id="CHEBI:57856"/>
        <dbReference type="ChEBI" id="CHEBI:59789"/>
        <dbReference type="EC" id="2.1.1.163"/>
    </reaction>
</comment>
<dbReference type="AlphaFoldDB" id="A0A7V4G9B7"/>
<dbReference type="NCBIfam" id="NF001244">
    <property type="entry name" value="PRK00216.1-5"/>
    <property type="match status" value="1"/>
</dbReference>
<dbReference type="EC" id="2.1.1.163" evidence="5"/>
<dbReference type="PROSITE" id="PS01184">
    <property type="entry name" value="UBIE_2"/>
    <property type="match status" value="1"/>
</dbReference>
<reference evidence="6" key="1">
    <citation type="journal article" date="2020" name="mSystems">
        <title>Genome- and Community-Level Interaction Insights into Carbon Utilization and Element Cycling Functions of Hydrothermarchaeota in Hydrothermal Sediment.</title>
        <authorList>
            <person name="Zhou Z."/>
            <person name="Liu Y."/>
            <person name="Xu W."/>
            <person name="Pan J."/>
            <person name="Luo Z.H."/>
            <person name="Li M."/>
        </authorList>
    </citation>
    <scope>NUCLEOTIDE SEQUENCE [LARGE SCALE GENOMIC DNA]</scope>
    <source>
        <strain evidence="6">SpSt-548</strain>
    </source>
</reference>
<evidence type="ECO:0000256" key="2">
    <source>
        <dbReference type="ARBA" id="ARBA00022603"/>
    </source>
</evidence>
<dbReference type="GO" id="GO:0008425">
    <property type="term" value="F:2-methoxy-6-polyprenyl-1,4-benzoquinol methyltransferase activity"/>
    <property type="evidence" value="ECO:0007669"/>
    <property type="project" value="TreeGrafter"/>
</dbReference>
<keyword evidence="3 5" id="KW-0808">Transferase</keyword>
<dbReference type="PANTHER" id="PTHR43591">
    <property type="entry name" value="METHYLTRANSFERASE"/>
    <property type="match status" value="1"/>
</dbReference>
<keyword evidence="1 5" id="KW-0474">Menaquinone biosynthesis</keyword>